<evidence type="ECO:0000256" key="2">
    <source>
        <dbReference type="PIRSR" id="PIRSR001359-3"/>
    </source>
</evidence>
<feature type="active site" description="Proton donor" evidence="1">
    <location>
        <position position="80"/>
    </location>
</feature>
<feature type="binding site" evidence="2">
    <location>
        <position position="134"/>
    </location>
    <ligand>
        <name>Zn(2+)</name>
        <dbReference type="ChEBI" id="CHEBI:29105"/>
        <label>2</label>
    </ligand>
</feature>
<dbReference type="GO" id="GO:0016832">
    <property type="term" value="F:aldehyde-lyase activity"/>
    <property type="evidence" value="ECO:0007669"/>
    <property type="project" value="InterPro"/>
</dbReference>
<evidence type="ECO:0000313" key="4">
    <source>
        <dbReference type="Proteomes" id="UP000177659"/>
    </source>
</evidence>
<dbReference type="SUPFAM" id="SSF51569">
    <property type="entry name" value="Aldolase"/>
    <property type="match status" value="1"/>
</dbReference>
<dbReference type="Pfam" id="PF01116">
    <property type="entry name" value="F_bP_aldolase"/>
    <property type="match status" value="1"/>
</dbReference>
<dbReference type="GO" id="GO:0008270">
    <property type="term" value="F:zinc ion binding"/>
    <property type="evidence" value="ECO:0007669"/>
    <property type="project" value="InterPro"/>
</dbReference>
<sequence length="289" mass="31864">MKSLRECIAEAEAKKVAIGHFNISDSEQLNAIFSVARKLDVPIIIGVSEGERDFIGVPQVVALVRSLREEYDYPIFLNADHTYSFLRVKEAVDAGFDAVIFDGTKLPFEENIAETKKCVEYARRVNPNILVEGELGYIGTSSKLLDELPEGVEITPEHLTKPEEAKRYVEETGVDMIAPAVGNLHGMLKSGKNPKLDIARIKELRAAAGVPVVLHGGSGISDEDFKAAIVAGIAIIHINTEIRVAYRKGIEEELKTDADEIAPYRFMEKGVENVSEVVESRLKLFNNLS</sequence>
<dbReference type="PANTHER" id="PTHR30304">
    <property type="entry name" value="D-TAGATOSE-1,6-BISPHOSPHATE ALDOLASE"/>
    <property type="match status" value="1"/>
</dbReference>
<dbReference type="InterPro" id="IPR000771">
    <property type="entry name" value="FBA_II"/>
</dbReference>
<dbReference type="InterPro" id="IPR050246">
    <property type="entry name" value="Class_II_FBP_aldolase"/>
</dbReference>
<dbReference type="EMBL" id="MFLC01000014">
    <property type="protein sequence ID" value="OGG55158.1"/>
    <property type="molecule type" value="Genomic_DNA"/>
</dbReference>
<dbReference type="GO" id="GO:0005975">
    <property type="term" value="P:carbohydrate metabolic process"/>
    <property type="evidence" value="ECO:0007669"/>
    <property type="project" value="InterPro"/>
</dbReference>
<keyword evidence="2" id="KW-0862">Zinc</keyword>
<protein>
    <submittedName>
        <fullName evidence="3">Tagatose-bisphosphate aldolase</fullName>
    </submittedName>
</protein>
<organism evidence="3 4">
    <name type="scientific">Candidatus Kaiserbacteria bacterium RIFCSPHIGHO2_02_FULL_49_11</name>
    <dbReference type="NCBI Taxonomy" id="1798489"/>
    <lineage>
        <taxon>Bacteria</taxon>
        <taxon>Candidatus Kaiseribacteriota</taxon>
    </lineage>
</organism>
<reference evidence="3 4" key="1">
    <citation type="journal article" date="2016" name="Nat. Commun.">
        <title>Thousands of microbial genomes shed light on interconnected biogeochemical processes in an aquifer system.</title>
        <authorList>
            <person name="Anantharaman K."/>
            <person name="Brown C.T."/>
            <person name="Hug L.A."/>
            <person name="Sharon I."/>
            <person name="Castelle C.J."/>
            <person name="Probst A.J."/>
            <person name="Thomas B.C."/>
            <person name="Singh A."/>
            <person name="Wilkins M.J."/>
            <person name="Karaoz U."/>
            <person name="Brodie E.L."/>
            <person name="Williams K.H."/>
            <person name="Hubbard S.S."/>
            <person name="Banfield J.F."/>
        </authorList>
    </citation>
    <scope>NUCLEOTIDE SEQUENCE [LARGE SCALE GENOMIC DNA]</scope>
</reference>
<feature type="binding site" evidence="2">
    <location>
        <position position="215"/>
    </location>
    <ligand>
        <name>Zn(2+)</name>
        <dbReference type="ChEBI" id="CHEBI:29105"/>
        <label>1</label>
        <note>catalytic</note>
    </ligand>
</feature>
<dbReference type="InterPro" id="IPR013785">
    <property type="entry name" value="Aldolase_TIM"/>
</dbReference>
<dbReference type="Proteomes" id="UP000177659">
    <property type="component" value="Unassembled WGS sequence"/>
</dbReference>
<keyword evidence="2" id="KW-0479">Metal-binding</keyword>
<comment type="cofactor">
    <cofactor evidence="2">
        <name>Zn(2+)</name>
        <dbReference type="ChEBI" id="CHEBI:29105"/>
    </cofactor>
    <text evidence="2">Binds 2 Zn(2+) ions per subunit. One is catalytic and the other provides a structural contribution.</text>
</comment>
<comment type="caution">
    <text evidence="3">The sequence shown here is derived from an EMBL/GenBank/DDBJ whole genome shotgun (WGS) entry which is preliminary data.</text>
</comment>
<feature type="binding site" evidence="2">
    <location>
        <position position="102"/>
    </location>
    <ligand>
        <name>Zn(2+)</name>
        <dbReference type="ChEBI" id="CHEBI:29105"/>
        <label>2</label>
    </ligand>
</feature>
<proteinExistence type="predicted"/>
<dbReference type="NCBIfam" id="TIGR00167">
    <property type="entry name" value="cbbA"/>
    <property type="match status" value="1"/>
</dbReference>
<dbReference type="AlphaFoldDB" id="A0A1F6D139"/>
<feature type="binding site" evidence="2">
    <location>
        <position position="81"/>
    </location>
    <ligand>
        <name>Zn(2+)</name>
        <dbReference type="ChEBI" id="CHEBI:29105"/>
        <label>1</label>
        <note>catalytic</note>
    </ligand>
</feature>
<evidence type="ECO:0000256" key="1">
    <source>
        <dbReference type="PIRSR" id="PIRSR001359-1"/>
    </source>
</evidence>
<dbReference type="PIRSF" id="PIRSF001359">
    <property type="entry name" value="F_bP_aldolase_II"/>
    <property type="match status" value="1"/>
</dbReference>
<evidence type="ECO:0000313" key="3">
    <source>
        <dbReference type="EMBL" id="OGG55158.1"/>
    </source>
</evidence>
<accession>A0A1F6D139</accession>
<dbReference type="PANTHER" id="PTHR30304:SF0">
    <property type="entry name" value="D-TAGATOSE-1,6-BISPHOSPHATE ALDOLASE SUBUNIT GATY-RELATED"/>
    <property type="match status" value="1"/>
</dbReference>
<name>A0A1F6D139_9BACT</name>
<feature type="binding site" evidence="2">
    <location>
        <position position="185"/>
    </location>
    <ligand>
        <name>Zn(2+)</name>
        <dbReference type="ChEBI" id="CHEBI:29105"/>
        <label>1</label>
        <note>catalytic</note>
    </ligand>
</feature>
<dbReference type="Gene3D" id="3.20.20.70">
    <property type="entry name" value="Aldolase class I"/>
    <property type="match status" value="1"/>
</dbReference>
<gene>
    <name evidence="3" type="ORF">A3D62_02885</name>
</gene>